<dbReference type="SUPFAM" id="SSF46955">
    <property type="entry name" value="Putative DNA-binding domain"/>
    <property type="match status" value="1"/>
</dbReference>
<dbReference type="Pfam" id="PF12728">
    <property type="entry name" value="HTH_17"/>
    <property type="match status" value="1"/>
</dbReference>
<sequence>MLRPRLRPHPHETQGEVVGDSRDWVGMTPLNSQRHLPSPDDALLDAAEAAKLLHVPTSWVYAEARAGRLPHVRVGRYRRFRRGTLEEWIASQERGPRR</sequence>
<proteinExistence type="predicted"/>
<accession>A0A2T4UM86</accession>
<organism evidence="2 3">
    <name type="scientific">Paraconexibacter algicola</name>
    <dbReference type="NCBI Taxonomy" id="2133960"/>
    <lineage>
        <taxon>Bacteria</taxon>
        <taxon>Bacillati</taxon>
        <taxon>Actinomycetota</taxon>
        <taxon>Thermoleophilia</taxon>
        <taxon>Solirubrobacterales</taxon>
        <taxon>Paraconexibacteraceae</taxon>
        <taxon>Paraconexibacter</taxon>
    </lineage>
</organism>
<dbReference type="InterPro" id="IPR010093">
    <property type="entry name" value="SinI_DNA-bd"/>
</dbReference>
<dbReference type="RefSeq" id="WP_107568973.1">
    <property type="nucleotide sequence ID" value="NZ_PYYB01000001.1"/>
</dbReference>
<dbReference type="InterPro" id="IPR009061">
    <property type="entry name" value="DNA-bd_dom_put_sf"/>
</dbReference>
<gene>
    <name evidence="2" type="ORF">C7Y72_12105</name>
</gene>
<evidence type="ECO:0000313" key="3">
    <source>
        <dbReference type="Proteomes" id="UP000240739"/>
    </source>
</evidence>
<dbReference type="AlphaFoldDB" id="A0A2T4UM86"/>
<dbReference type="InterPro" id="IPR041657">
    <property type="entry name" value="HTH_17"/>
</dbReference>
<comment type="caution">
    <text evidence="2">The sequence shown here is derived from an EMBL/GenBank/DDBJ whole genome shotgun (WGS) entry which is preliminary data.</text>
</comment>
<keyword evidence="3" id="KW-1185">Reference proteome</keyword>
<feature type="domain" description="Helix-turn-helix" evidence="1">
    <location>
        <begin position="43"/>
        <end position="92"/>
    </location>
</feature>
<protein>
    <recommendedName>
        <fullName evidence="1">Helix-turn-helix domain-containing protein</fullName>
    </recommendedName>
</protein>
<evidence type="ECO:0000259" key="1">
    <source>
        <dbReference type="Pfam" id="PF12728"/>
    </source>
</evidence>
<name>A0A2T4UM86_9ACTN</name>
<dbReference type="Proteomes" id="UP000240739">
    <property type="component" value="Unassembled WGS sequence"/>
</dbReference>
<dbReference type="EMBL" id="PYYB01000001">
    <property type="protein sequence ID" value="PTL60328.1"/>
    <property type="molecule type" value="Genomic_DNA"/>
</dbReference>
<dbReference type="NCBIfam" id="TIGR01764">
    <property type="entry name" value="excise"/>
    <property type="match status" value="1"/>
</dbReference>
<dbReference type="GO" id="GO:0003677">
    <property type="term" value="F:DNA binding"/>
    <property type="evidence" value="ECO:0007669"/>
    <property type="project" value="InterPro"/>
</dbReference>
<evidence type="ECO:0000313" key="2">
    <source>
        <dbReference type="EMBL" id="PTL60328.1"/>
    </source>
</evidence>
<reference evidence="2 3" key="1">
    <citation type="submission" date="2018-03" db="EMBL/GenBank/DDBJ databases">
        <title>Aquarubrobacter algicola gen. nov., sp. nov., a novel actinobacterium isolated from shallow eutrophic lake during the end of cyanobacterial harmful algal blooms.</title>
        <authorList>
            <person name="Chun S.J."/>
        </authorList>
    </citation>
    <scope>NUCLEOTIDE SEQUENCE [LARGE SCALE GENOMIC DNA]</scope>
    <source>
        <strain evidence="2 3">Seoho-28</strain>
    </source>
</reference>